<organism evidence="1 2">
    <name type="scientific">Gossypium davidsonii</name>
    <name type="common">Davidson's cotton</name>
    <name type="synonym">Gossypium klotzschianum subsp. davidsonii</name>
    <dbReference type="NCBI Taxonomy" id="34287"/>
    <lineage>
        <taxon>Eukaryota</taxon>
        <taxon>Viridiplantae</taxon>
        <taxon>Streptophyta</taxon>
        <taxon>Embryophyta</taxon>
        <taxon>Tracheophyta</taxon>
        <taxon>Spermatophyta</taxon>
        <taxon>Magnoliopsida</taxon>
        <taxon>eudicotyledons</taxon>
        <taxon>Gunneridae</taxon>
        <taxon>Pentapetalae</taxon>
        <taxon>rosids</taxon>
        <taxon>malvids</taxon>
        <taxon>Malvales</taxon>
        <taxon>Malvaceae</taxon>
        <taxon>Malvoideae</taxon>
        <taxon>Gossypium</taxon>
    </lineage>
</organism>
<accession>A0A7J8R1H0</accession>
<sequence>MNYEFNTSCLAERRIFLAHY</sequence>
<reference evidence="1 2" key="1">
    <citation type="journal article" date="2019" name="Genome Biol. Evol.">
        <title>Insights into the evolution of the New World diploid cottons (Gossypium, subgenus Houzingenia) based on genome sequencing.</title>
        <authorList>
            <person name="Grover C.E."/>
            <person name="Arick M.A. 2nd"/>
            <person name="Thrash A."/>
            <person name="Conover J.L."/>
            <person name="Sanders W.S."/>
            <person name="Peterson D.G."/>
            <person name="Frelichowski J.E."/>
            <person name="Scheffler J.A."/>
            <person name="Scheffler B.E."/>
            <person name="Wendel J.F."/>
        </authorList>
    </citation>
    <scope>NUCLEOTIDE SEQUENCE [LARGE SCALE GENOMIC DNA]</scope>
    <source>
        <strain evidence="1">27</strain>
        <tissue evidence="1">Leaf</tissue>
    </source>
</reference>
<keyword evidence="2" id="KW-1185">Reference proteome</keyword>
<protein>
    <submittedName>
        <fullName evidence="1">Uncharacterized protein</fullName>
    </submittedName>
</protein>
<dbReference type="Proteomes" id="UP000593561">
    <property type="component" value="Unassembled WGS sequence"/>
</dbReference>
<evidence type="ECO:0000313" key="1">
    <source>
        <dbReference type="EMBL" id="MBA0607658.1"/>
    </source>
</evidence>
<proteinExistence type="predicted"/>
<dbReference type="EMBL" id="JABFAC010000002">
    <property type="protein sequence ID" value="MBA0607658.1"/>
    <property type="molecule type" value="Genomic_DNA"/>
</dbReference>
<gene>
    <name evidence="1" type="ORF">Godav_019930</name>
</gene>
<name>A0A7J8R1H0_GOSDV</name>
<dbReference type="AlphaFoldDB" id="A0A7J8R1H0"/>
<evidence type="ECO:0000313" key="2">
    <source>
        <dbReference type="Proteomes" id="UP000593561"/>
    </source>
</evidence>
<comment type="caution">
    <text evidence="1">The sequence shown here is derived from an EMBL/GenBank/DDBJ whole genome shotgun (WGS) entry which is preliminary data.</text>
</comment>